<evidence type="ECO:0000256" key="1">
    <source>
        <dbReference type="ARBA" id="ARBA00023002"/>
    </source>
</evidence>
<organism evidence="5 6">
    <name type="scientific">Paracoccus nototheniae</name>
    <dbReference type="NCBI Taxonomy" id="2489002"/>
    <lineage>
        <taxon>Bacteria</taxon>
        <taxon>Pseudomonadati</taxon>
        <taxon>Pseudomonadota</taxon>
        <taxon>Alphaproteobacteria</taxon>
        <taxon>Rhodobacterales</taxon>
        <taxon>Paracoccaceae</taxon>
        <taxon>Paracoccus</taxon>
    </lineage>
</organism>
<dbReference type="InterPro" id="IPR006115">
    <property type="entry name" value="6PGDH_NADP-bd"/>
</dbReference>
<keyword evidence="2" id="KW-0520">NAD</keyword>
<evidence type="ECO:0000256" key="2">
    <source>
        <dbReference type="ARBA" id="ARBA00023027"/>
    </source>
</evidence>
<accession>A0ABW4DZ90</accession>
<dbReference type="Pfam" id="PF03446">
    <property type="entry name" value="NAD_binding_2"/>
    <property type="match status" value="1"/>
</dbReference>
<dbReference type="PANTHER" id="PTHR43060:SF15">
    <property type="entry name" value="3-HYDROXYISOBUTYRATE DEHYDROGENASE-LIKE 1, MITOCHONDRIAL-RELATED"/>
    <property type="match status" value="1"/>
</dbReference>
<evidence type="ECO:0000313" key="5">
    <source>
        <dbReference type="EMBL" id="MFD1482313.1"/>
    </source>
</evidence>
<name>A0ABW4DZ90_9RHOB</name>
<reference evidence="6" key="1">
    <citation type="journal article" date="2019" name="Int. J. Syst. Evol. Microbiol.">
        <title>The Global Catalogue of Microorganisms (GCM) 10K type strain sequencing project: providing services to taxonomists for standard genome sequencing and annotation.</title>
        <authorList>
            <consortium name="The Broad Institute Genomics Platform"/>
            <consortium name="The Broad Institute Genome Sequencing Center for Infectious Disease"/>
            <person name="Wu L."/>
            <person name="Ma J."/>
        </authorList>
    </citation>
    <scope>NUCLEOTIDE SEQUENCE [LARGE SCALE GENOMIC DNA]</scope>
    <source>
        <strain evidence="6">CCM 8875</strain>
    </source>
</reference>
<dbReference type="InterPro" id="IPR036291">
    <property type="entry name" value="NAD(P)-bd_dom_sf"/>
</dbReference>
<feature type="domain" description="3-hydroxyisobutyrate dehydrogenase-like NAD-binding" evidence="4">
    <location>
        <begin position="187"/>
        <end position="305"/>
    </location>
</feature>
<keyword evidence="6" id="KW-1185">Reference proteome</keyword>
<dbReference type="Gene3D" id="3.40.50.720">
    <property type="entry name" value="NAD(P)-binding Rossmann-like Domain"/>
    <property type="match status" value="1"/>
</dbReference>
<feature type="domain" description="6-phosphogluconate dehydrogenase NADP-binding" evidence="3">
    <location>
        <begin position="25"/>
        <end position="184"/>
    </location>
</feature>
<dbReference type="Pfam" id="PF14833">
    <property type="entry name" value="NAD_binding_11"/>
    <property type="match status" value="1"/>
</dbReference>
<dbReference type="GO" id="GO:0016491">
    <property type="term" value="F:oxidoreductase activity"/>
    <property type="evidence" value="ECO:0007669"/>
    <property type="project" value="UniProtKB-KW"/>
</dbReference>
<evidence type="ECO:0000259" key="3">
    <source>
        <dbReference type="Pfam" id="PF03446"/>
    </source>
</evidence>
<dbReference type="EMBL" id="JBHTOQ010000028">
    <property type="protein sequence ID" value="MFD1482313.1"/>
    <property type="molecule type" value="Genomic_DNA"/>
</dbReference>
<dbReference type="RefSeq" id="WP_131572624.1">
    <property type="nucleotide sequence ID" value="NZ_CBCSAJ010000013.1"/>
</dbReference>
<evidence type="ECO:0000259" key="4">
    <source>
        <dbReference type="Pfam" id="PF14833"/>
    </source>
</evidence>
<keyword evidence="1 5" id="KW-0560">Oxidoreductase</keyword>
<comment type="caution">
    <text evidence="5">The sequence shown here is derived from an EMBL/GenBank/DDBJ whole genome shotgun (WGS) entry which is preliminary data.</text>
</comment>
<dbReference type="PIRSF" id="PIRSF000103">
    <property type="entry name" value="HIBADH"/>
    <property type="match status" value="1"/>
</dbReference>
<dbReference type="InterPro" id="IPR008927">
    <property type="entry name" value="6-PGluconate_DH-like_C_sf"/>
</dbReference>
<dbReference type="SUPFAM" id="SSF51735">
    <property type="entry name" value="NAD(P)-binding Rossmann-fold domains"/>
    <property type="match status" value="1"/>
</dbReference>
<sequence length="317" mass="32068">MTLPEFLTKAESLTKADATDAAPRTVALIGAGAMGGAIGARLAQTGTILRVFDRNPAQMAPLSALGATATASAAEAATGASAIILSLNAPQIVHAAVFGPGGVAEGAAPGTLIIDMSSIDPTATQDLAREAGARGLRWVDSPLSGGAPKAATGQLTLMQGGAPGDVAEAQQVLARVAANQTRMGDAGAGQTTKLINQVLCGLNFLAVAEATALAEAAGVDAAAIPAALAGGRADSAILQEYMPRFSARDYRPTGRIDNMVKDLNGAQDLARLSHTPMPLTALCAEVHRLLTAKGLGDQDQAALMEFFPNPLAREATR</sequence>
<dbReference type="InterPro" id="IPR015815">
    <property type="entry name" value="HIBADH-related"/>
</dbReference>
<dbReference type="Gene3D" id="1.10.1040.10">
    <property type="entry name" value="N-(1-d-carboxylethyl)-l-norvaline Dehydrogenase, domain 2"/>
    <property type="match status" value="1"/>
</dbReference>
<evidence type="ECO:0000313" key="6">
    <source>
        <dbReference type="Proteomes" id="UP001597302"/>
    </source>
</evidence>
<gene>
    <name evidence="5" type="ORF">ACFQ5P_13540</name>
</gene>
<dbReference type="PANTHER" id="PTHR43060">
    <property type="entry name" value="3-HYDROXYISOBUTYRATE DEHYDROGENASE-LIKE 1, MITOCHONDRIAL-RELATED"/>
    <property type="match status" value="1"/>
</dbReference>
<dbReference type="EC" id="1.1.-.-" evidence="5"/>
<protein>
    <submittedName>
        <fullName evidence="5">NAD(P)-dependent oxidoreductase</fullName>
        <ecNumber evidence="5">1.1.-.-</ecNumber>
    </submittedName>
</protein>
<dbReference type="InterPro" id="IPR013328">
    <property type="entry name" value="6PGD_dom2"/>
</dbReference>
<dbReference type="Proteomes" id="UP001597302">
    <property type="component" value="Unassembled WGS sequence"/>
</dbReference>
<proteinExistence type="predicted"/>
<dbReference type="InterPro" id="IPR029154">
    <property type="entry name" value="HIBADH-like_NADP-bd"/>
</dbReference>
<dbReference type="SUPFAM" id="SSF48179">
    <property type="entry name" value="6-phosphogluconate dehydrogenase C-terminal domain-like"/>
    <property type="match status" value="1"/>
</dbReference>